<accession>A0A916QZL8</accession>
<evidence type="ECO:0000313" key="12">
    <source>
        <dbReference type="Proteomes" id="UP000628017"/>
    </source>
</evidence>
<feature type="transmembrane region" description="Helical" evidence="9">
    <location>
        <begin position="20"/>
        <end position="37"/>
    </location>
</feature>
<evidence type="ECO:0000256" key="9">
    <source>
        <dbReference type="SAM" id="Phobius"/>
    </source>
</evidence>
<proteinExistence type="inferred from homology"/>
<dbReference type="EMBL" id="BMKA01000003">
    <property type="protein sequence ID" value="GGA22527.1"/>
    <property type="molecule type" value="Genomic_DNA"/>
</dbReference>
<keyword evidence="12" id="KW-1185">Reference proteome</keyword>
<evidence type="ECO:0000256" key="6">
    <source>
        <dbReference type="ARBA" id="ARBA00022989"/>
    </source>
</evidence>
<comment type="similarity">
    <text evidence="3">Belongs to the CPA3 antiporters (TC 2.A.63) subunit D family.</text>
</comment>
<feature type="transmembrane region" description="Helical" evidence="9">
    <location>
        <begin position="292"/>
        <end position="314"/>
    </location>
</feature>
<feature type="transmembrane region" description="Helical" evidence="9">
    <location>
        <begin position="383"/>
        <end position="406"/>
    </location>
</feature>
<dbReference type="RefSeq" id="WP_188675563.1">
    <property type="nucleotide sequence ID" value="NZ_BMKA01000003.1"/>
</dbReference>
<feature type="transmembrane region" description="Helical" evidence="9">
    <location>
        <begin position="148"/>
        <end position="168"/>
    </location>
</feature>
<feature type="transmembrane region" description="Helical" evidence="9">
    <location>
        <begin position="426"/>
        <end position="445"/>
    </location>
</feature>
<feature type="transmembrane region" description="Helical" evidence="9">
    <location>
        <begin position="122"/>
        <end position="142"/>
    </location>
</feature>
<evidence type="ECO:0000256" key="5">
    <source>
        <dbReference type="ARBA" id="ARBA00022692"/>
    </source>
</evidence>
<protein>
    <submittedName>
        <fullName evidence="11">Cation:proton antiporter</fullName>
    </submittedName>
</protein>
<organism evidence="11 12">
    <name type="scientific">Neptunicoccus cionae</name>
    <dbReference type="NCBI Taxonomy" id="2035344"/>
    <lineage>
        <taxon>Bacteria</taxon>
        <taxon>Pseudomonadati</taxon>
        <taxon>Pseudomonadota</taxon>
        <taxon>Alphaproteobacteria</taxon>
        <taxon>Rhodobacterales</taxon>
        <taxon>Paracoccaceae</taxon>
        <taxon>Neptunicoccus</taxon>
    </lineage>
</organism>
<feature type="transmembrane region" description="Helical" evidence="9">
    <location>
        <begin position="44"/>
        <end position="65"/>
    </location>
</feature>
<dbReference type="Proteomes" id="UP000628017">
    <property type="component" value="Unassembled WGS sequence"/>
</dbReference>
<feature type="transmembrane region" description="Helical" evidence="9">
    <location>
        <begin position="180"/>
        <end position="202"/>
    </location>
</feature>
<feature type="transmembrane region" description="Helical" evidence="9">
    <location>
        <begin position="222"/>
        <end position="243"/>
    </location>
</feature>
<reference evidence="11" key="2">
    <citation type="submission" date="2020-09" db="EMBL/GenBank/DDBJ databases">
        <authorList>
            <person name="Sun Q."/>
            <person name="Zhou Y."/>
        </authorList>
    </citation>
    <scope>NUCLEOTIDE SEQUENCE</scope>
    <source>
        <strain evidence="11">CGMCC 1.15880</strain>
    </source>
</reference>
<evidence type="ECO:0000256" key="3">
    <source>
        <dbReference type="ARBA" id="ARBA00005346"/>
    </source>
</evidence>
<dbReference type="PRINTS" id="PR01437">
    <property type="entry name" value="NUOXDRDTASE4"/>
</dbReference>
<dbReference type="AlphaFoldDB" id="A0A916QZL8"/>
<dbReference type="InterPro" id="IPR003918">
    <property type="entry name" value="NADH_UbQ_OxRdtase"/>
</dbReference>
<evidence type="ECO:0000256" key="1">
    <source>
        <dbReference type="ARBA" id="ARBA00002378"/>
    </source>
</evidence>
<feature type="domain" description="NADH:quinone oxidoreductase/Mrp antiporter transmembrane" evidence="10">
    <location>
        <begin position="144"/>
        <end position="439"/>
    </location>
</feature>
<comment type="function">
    <text evidence="1">NDH-1 shuttles electrons from NADH, via FMN and iron-sulfur (Fe-S) centers, to quinones in the respiratory chain. The immediate electron acceptor for the enzyme in this species is believed to be ubiquinone. Couples the redox reaction to proton translocation (for every two electrons transferred, four hydrogen ions are translocated across the cytoplasmic membrane), and thus conserves the redox energy in a proton gradient.</text>
</comment>
<evidence type="ECO:0000256" key="8">
    <source>
        <dbReference type="RuleBase" id="RU000320"/>
    </source>
</evidence>
<keyword evidence="4" id="KW-1003">Cell membrane</keyword>
<evidence type="ECO:0000259" key="10">
    <source>
        <dbReference type="Pfam" id="PF00361"/>
    </source>
</evidence>
<evidence type="ECO:0000313" key="11">
    <source>
        <dbReference type="EMBL" id="GGA22527.1"/>
    </source>
</evidence>
<reference evidence="11" key="1">
    <citation type="journal article" date="2014" name="Int. J. Syst. Evol. Microbiol.">
        <title>Complete genome sequence of Corynebacterium casei LMG S-19264T (=DSM 44701T), isolated from a smear-ripened cheese.</title>
        <authorList>
            <consortium name="US DOE Joint Genome Institute (JGI-PGF)"/>
            <person name="Walter F."/>
            <person name="Albersmeier A."/>
            <person name="Kalinowski J."/>
            <person name="Ruckert C."/>
        </authorList>
    </citation>
    <scope>NUCLEOTIDE SEQUENCE</scope>
    <source>
        <strain evidence="11">CGMCC 1.15880</strain>
    </source>
</reference>
<evidence type="ECO:0000256" key="7">
    <source>
        <dbReference type="ARBA" id="ARBA00023136"/>
    </source>
</evidence>
<dbReference type="GO" id="GO:0008137">
    <property type="term" value="F:NADH dehydrogenase (ubiquinone) activity"/>
    <property type="evidence" value="ECO:0007669"/>
    <property type="project" value="InterPro"/>
</dbReference>
<feature type="transmembrane region" description="Helical" evidence="9">
    <location>
        <begin position="321"/>
        <end position="340"/>
    </location>
</feature>
<feature type="transmembrane region" description="Helical" evidence="9">
    <location>
        <begin position="250"/>
        <end position="272"/>
    </location>
</feature>
<dbReference type="PANTHER" id="PTHR42703:SF1">
    <property type="entry name" value="NA(+)_H(+) ANTIPORTER SUBUNIT D1"/>
    <property type="match status" value="1"/>
</dbReference>
<dbReference type="InterPro" id="IPR050586">
    <property type="entry name" value="CPA3_Na-H_Antiporter_D"/>
</dbReference>
<feature type="transmembrane region" description="Helical" evidence="9">
    <location>
        <begin position="465"/>
        <end position="485"/>
    </location>
</feature>
<name>A0A916QZL8_9RHOB</name>
<keyword evidence="6 9" id="KW-1133">Transmembrane helix</keyword>
<gene>
    <name evidence="11" type="ORF">GCM10011498_24140</name>
</gene>
<comment type="subcellular location">
    <subcellularLocation>
        <location evidence="2">Cell membrane</location>
        <topology evidence="2">Multi-pass membrane protein</topology>
    </subcellularLocation>
    <subcellularLocation>
        <location evidence="8">Membrane</location>
        <topology evidence="8">Multi-pass membrane protein</topology>
    </subcellularLocation>
</comment>
<dbReference type="GO" id="GO:0005886">
    <property type="term" value="C:plasma membrane"/>
    <property type="evidence" value="ECO:0007669"/>
    <property type="project" value="UniProtKB-SubCell"/>
</dbReference>
<dbReference type="Pfam" id="PF00361">
    <property type="entry name" value="Proton_antipo_M"/>
    <property type="match status" value="1"/>
</dbReference>
<dbReference type="PANTHER" id="PTHR42703">
    <property type="entry name" value="NADH DEHYDROGENASE"/>
    <property type="match status" value="1"/>
</dbReference>
<evidence type="ECO:0000256" key="4">
    <source>
        <dbReference type="ARBA" id="ARBA00022475"/>
    </source>
</evidence>
<keyword evidence="7 9" id="KW-0472">Membrane</keyword>
<comment type="caution">
    <text evidence="11">The sequence shown here is derived from an EMBL/GenBank/DDBJ whole genome shotgun (WGS) entry which is preliminary data.</text>
</comment>
<sequence length="522" mass="55989">MATASETPHIALTLRDHLPILQVLVPLCTAPLIVLLGDRRIAWGLAFLAAVLSLVVSFLLLMQVMDGSFISYHLGGWAPPIGIEYRIDAANAFVLLLISLTATLVLPFALRSVADEIPARSHTLFYACFTLVLTGLLGVVATGDAFNVFVFLEISSLATYVLVSQGLYRDKRALSAAYDYLIMGTIGATFFVIGIGFLYMTTGTLNMADMAERLVGQGDNRTVQAAFAFIVVGMGLKVAIYPLHLWLPAAYNYAPSAVTVFLAATSTKAAMYVLLRFMFSVFQPEFVFDTNLLLWILAPFALLAMFAASLIAVFQTNFKRMLAYSSIAQIGYMLLGISLFSVTGLSATMVHLFNHGITKAALFMAVGALVLRSGNTFYDRIEGMGRVMPLTGAAVVLGGLSLIGVPGTAGFISKWVLVQAAFEADLWWVALLIVASSLLAVIYMWRVIEVLYLHTPHPEAIHKEAPLSMVIPMWIAAGACVWFGIDTSLTMGAANTAAIGLMGGTDGMALTPTVGGLLGTGH</sequence>
<dbReference type="InterPro" id="IPR001750">
    <property type="entry name" value="ND/Mrp_TM"/>
</dbReference>
<dbReference type="GO" id="GO:0042773">
    <property type="term" value="P:ATP synthesis coupled electron transport"/>
    <property type="evidence" value="ECO:0007669"/>
    <property type="project" value="InterPro"/>
</dbReference>
<keyword evidence="5 8" id="KW-0812">Transmembrane</keyword>
<evidence type="ECO:0000256" key="2">
    <source>
        <dbReference type="ARBA" id="ARBA00004651"/>
    </source>
</evidence>
<feature type="transmembrane region" description="Helical" evidence="9">
    <location>
        <begin position="89"/>
        <end position="110"/>
    </location>
</feature>